<dbReference type="Proteomes" id="UP000307874">
    <property type="component" value="Unassembled WGS sequence"/>
</dbReference>
<dbReference type="OrthoDB" id="3600104at2"/>
<organism evidence="6 7">
    <name type="scientific">Martelella lutilitoris</name>
    <dbReference type="NCBI Taxonomy" id="2583532"/>
    <lineage>
        <taxon>Bacteria</taxon>
        <taxon>Pseudomonadati</taxon>
        <taxon>Pseudomonadota</taxon>
        <taxon>Alphaproteobacteria</taxon>
        <taxon>Hyphomicrobiales</taxon>
        <taxon>Aurantimonadaceae</taxon>
        <taxon>Martelella</taxon>
    </lineage>
</organism>
<dbReference type="PANTHER" id="PTHR46847:SF1">
    <property type="entry name" value="D-ALLOSE-BINDING PERIPLASMIC PROTEIN-RELATED"/>
    <property type="match status" value="1"/>
</dbReference>
<keyword evidence="3 4" id="KW-0732">Signal</keyword>
<dbReference type="PANTHER" id="PTHR46847">
    <property type="entry name" value="D-ALLOSE-BINDING PERIPLASMIC PROTEIN-RELATED"/>
    <property type="match status" value="1"/>
</dbReference>
<comment type="similarity">
    <text evidence="2">Belongs to the bacterial solute-binding protein 2 family.</text>
</comment>
<gene>
    <name evidence="6" type="ORF">FF124_18645</name>
</gene>
<accession>A0A5C4JLK4</accession>
<dbReference type="GO" id="GO:0030246">
    <property type="term" value="F:carbohydrate binding"/>
    <property type="evidence" value="ECO:0007669"/>
    <property type="project" value="UniProtKB-ARBA"/>
</dbReference>
<sequence>MNTALKAAIFFSTMAAPLAAQAEDFNVAFLAASSQNGFNQAIYDGIKEAASGYDNVNTQIFDGEFSATAQFSQVEDIVAGGKFDAIIITPNDTVGIATALEDAVKAGVKVGTTLFPVGPELTEMDPQVPGLTVTVASNPVVGATAQANAVVDYCADKDPCKVVVLIGQLVFPFDNVRNDTYKEILGEHDNIEIVATGEGNYSPQDSMIAMQDILQANRDIDVVLSNADQHLMGAEVAIADAGLDITQIYTLGGGLNQIAVDAIKAGSWSGTLAQFPKSMGAAALDTMVETLNGETVPTWIDEYSLRETPKIITKEWLDENQDFEPEWQG</sequence>
<dbReference type="CDD" id="cd01536">
    <property type="entry name" value="PBP1_ABC_sugar_binding-like"/>
    <property type="match status" value="1"/>
</dbReference>
<feature type="chain" id="PRO_5023060737" evidence="4">
    <location>
        <begin position="23"/>
        <end position="329"/>
    </location>
</feature>
<evidence type="ECO:0000256" key="3">
    <source>
        <dbReference type="ARBA" id="ARBA00022729"/>
    </source>
</evidence>
<reference evidence="6 7" key="1">
    <citation type="submission" date="2019-05" db="EMBL/GenBank/DDBJ databases">
        <authorList>
            <person name="Lee S.D."/>
        </authorList>
    </citation>
    <scope>NUCLEOTIDE SEQUENCE [LARGE SCALE GENOMIC DNA]</scope>
    <source>
        <strain evidence="6 7">GH2-6</strain>
    </source>
</reference>
<dbReference type="SUPFAM" id="SSF53822">
    <property type="entry name" value="Periplasmic binding protein-like I"/>
    <property type="match status" value="1"/>
</dbReference>
<comment type="subcellular location">
    <subcellularLocation>
        <location evidence="1">Cell envelope</location>
    </subcellularLocation>
</comment>
<dbReference type="GO" id="GO:0030313">
    <property type="term" value="C:cell envelope"/>
    <property type="evidence" value="ECO:0007669"/>
    <property type="project" value="UniProtKB-SubCell"/>
</dbReference>
<evidence type="ECO:0000256" key="2">
    <source>
        <dbReference type="ARBA" id="ARBA00007639"/>
    </source>
</evidence>
<feature type="signal peptide" evidence="4">
    <location>
        <begin position="1"/>
        <end position="22"/>
    </location>
</feature>
<dbReference type="Gene3D" id="3.40.50.2300">
    <property type="match status" value="2"/>
</dbReference>
<dbReference type="RefSeq" id="WP_138749994.1">
    <property type="nucleotide sequence ID" value="NZ_VCLB01000011.1"/>
</dbReference>
<dbReference type="InterPro" id="IPR025997">
    <property type="entry name" value="SBP_2_dom"/>
</dbReference>
<name>A0A5C4JLK4_9HYPH</name>
<dbReference type="InterPro" id="IPR028082">
    <property type="entry name" value="Peripla_BP_I"/>
</dbReference>
<evidence type="ECO:0000256" key="1">
    <source>
        <dbReference type="ARBA" id="ARBA00004196"/>
    </source>
</evidence>
<evidence type="ECO:0000313" key="7">
    <source>
        <dbReference type="Proteomes" id="UP000307874"/>
    </source>
</evidence>
<evidence type="ECO:0000259" key="5">
    <source>
        <dbReference type="Pfam" id="PF13407"/>
    </source>
</evidence>
<evidence type="ECO:0000256" key="4">
    <source>
        <dbReference type="SAM" id="SignalP"/>
    </source>
</evidence>
<reference evidence="6 7" key="2">
    <citation type="submission" date="2019-06" db="EMBL/GenBank/DDBJ databases">
        <title>Martelella lutilitoris sp. nov., isolated from a tidal mudflat.</title>
        <authorList>
            <person name="Kim Y.-J."/>
        </authorList>
    </citation>
    <scope>NUCLEOTIDE SEQUENCE [LARGE SCALE GENOMIC DNA]</scope>
    <source>
        <strain evidence="6 7">GH2-6</strain>
    </source>
</reference>
<keyword evidence="7" id="KW-1185">Reference proteome</keyword>
<feature type="domain" description="Periplasmic binding protein" evidence="5">
    <location>
        <begin position="27"/>
        <end position="294"/>
    </location>
</feature>
<comment type="caution">
    <text evidence="6">The sequence shown here is derived from an EMBL/GenBank/DDBJ whole genome shotgun (WGS) entry which is preliminary data.</text>
</comment>
<dbReference type="EMBL" id="VCLB01000011">
    <property type="protein sequence ID" value="TNB46177.1"/>
    <property type="molecule type" value="Genomic_DNA"/>
</dbReference>
<dbReference type="AlphaFoldDB" id="A0A5C4JLK4"/>
<dbReference type="Pfam" id="PF13407">
    <property type="entry name" value="Peripla_BP_4"/>
    <property type="match status" value="1"/>
</dbReference>
<proteinExistence type="inferred from homology"/>
<protein>
    <submittedName>
        <fullName evidence="6">Sugar ABC transporter substrate-binding protein</fullName>
    </submittedName>
</protein>
<evidence type="ECO:0000313" key="6">
    <source>
        <dbReference type="EMBL" id="TNB46177.1"/>
    </source>
</evidence>